<keyword evidence="4" id="KW-1185">Reference proteome</keyword>
<reference evidence="3 4" key="1">
    <citation type="submission" date="2015-07" db="EMBL/GenBank/DDBJ databases">
        <title>The genome of Eufriesea mexicana.</title>
        <authorList>
            <person name="Pan H."/>
            <person name="Kapheim K."/>
        </authorList>
    </citation>
    <scope>NUCLEOTIDE SEQUENCE [LARGE SCALE GENOMIC DNA]</scope>
    <source>
        <strain evidence="3">0111107269</strain>
        <tissue evidence="3">Whole body</tissue>
    </source>
</reference>
<feature type="compositionally biased region" description="Basic and acidic residues" evidence="2">
    <location>
        <begin position="184"/>
        <end position="204"/>
    </location>
</feature>
<evidence type="ECO:0000313" key="4">
    <source>
        <dbReference type="Proteomes" id="UP000250275"/>
    </source>
</evidence>
<evidence type="ECO:0000256" key="1">
    <source>
        <dbReference type="SAM" id="Coils"/>
    </source>
</evidence>
<dbReference type="AlphaFoldDB" id="A0A310SS76"/>
<gene>
    <name evidence="3" type="ORF">WN48_07525</name>
</gene>
<keyword evidence="1" id="KW-0175">Coiled coil</keyword>
<feature type="non-terminal residue" evidence="3">
    <location>
        <position position="615"/>
    </location>
</feature>
<name>A0A310SS76_9HYME</name>
<protein>
    <submittedName>
        <fullName evidence="3">Uncharacterized protein</fullName>
    </submittedName>
</protein>
<feature type="coiled-coil region" evidence="1">
    <location>
        <begin position="303"/>
        <end position="337"/>
    </location>
</feature>
<feature type="region of interest" description="Disordered" evidence="2">
    <location>
        <begin position="181"/>
        <end position="209"/>
    </location>
</feature>
<dbReference type="OrthoDB" id="10255522at2759"/>
<accession>A0A310SS76</accession>
<feature type="coiled-coil region" evidence="1">
    <location>
        <begin position="541"/>
        <end position="575"/>
    </location>
</feature>
<dbReference type="Proteomes" id="UP000250275">
    <property type="component" value="Unassembled WGS sequence"/>
</dbReference>
<organism evidence="3 4">
    <name type="scientific">Eufriesea mexicana</name>
    <dbReference type="NCBI Taxonomy" id="516756"/>
    <lineage>
        <taxon>Eukaryota</taxon>
        <taxon>Metazoa</taxon>
        <taxon>Ecdysozoa</taxon>
        <taxon>Arthropoda</taxon>
        <taxon>Hexapoda</taxon>
        <taxon>Insecta</taxon>
        <taxon>Pterygota</taxon>
        <taxon>Neoptera</taxon>
        <taxon>Endopterygota</taxon>
        <taxon>Hymenoptera</taxon>
        <taxon>Apocrita</taxon>
        <taxon>Aculeata</taxon>
        <taxon>Apoidea</taxon>
        <taxon>Anthophila</taxon>
        <taxon>Apidae</taxon>
        <taxon>Eufriesea</taxon>
    </lineage>
</organism>
<evidence type="ECO:0000256" key="2">
    <source>
        <dbReference type="SAM" id="MobiDB-lite"/>
    </source>
</evidence>
<proteinExistence type="predicted"/>
<evidence type="ECO:0000313" key="3">
    <source>
        <dbReference type="EMBL" id="OAD62607.1"/>
    </source>
</evidence>
<sequence length="615" mass="72260">MSYVEHGPRIFLASKHNSGIPLIYGDYVLPKKRLEGRLKLHDSCSDIRAWSPNSLENSRYFRELSEHDSPVWKIIPFNVVIDNIIQLNSQAQDELQADYSSKIKEVLQKKSYITGVLKNAAFNVNKLDFRKKTSSWIEYVDVALQVVEKETRDVEVQIDDQVDKYLHKIIMISAMSQTSFTSKSSDDTIDRDKSSSQTNNHEEQSFECDPFCSNSSQNIESPEESDIEMETESDFDLHNTVHKGIIIQKDSEIIVLKNELCIYSYKYLVEQLKQNLCEKCENLYLCSKEIEKLHVCMETKTMLENLKIEIQDKDIKITQYEEQLTSMKQEISDFFNNLKYALNNLEEINGVCEEVCSCTNCNLDIGEEANNILCNINIIMTRFQSYKVESQNLLQQIGDLKHYIKNDKQQTHFDQNLKRVIYEEFCCHSEIDSKNTNKIQREIIEYFIHFLIKVRSLTQELEIYLEIERPVMIKQTYYFYEILKDIQSAINNSQDITLKKQLILDLYNQHKAEHKKHDSYIKQFPNNFEIQHPKEIIKYLIQENAVLRASLKSQMEEYQNKLTLMKKNYDSSLNALCERHKANSLDMKELMELYERISVILNSNANVIHMQNENQ</sequence>
<dbReference type="EMBL" id="KQ759843">
    <property type="protein sequence ID" value="OAD62607.1"/>
    <property type="molecule type" value="Genomic_DNA"/>
</dbReference>